<name>A0A0V8GHQ9_9BACL</name>
<accession>A0A0V8GHQ9</accession>
<keyword evidence="3 9" id="KW-0813">Transport</keyword>
<evidence type="ECO:0000313" key="12">
    <source>
        <dbReference type="Proteomes" id="UP000053797"/>
    </source>
</evidence>
<dbReference type="Gene3D" id="1.25.60.10">
    <property type="entry name" value="MgtE N-terminal domain-like"/>
    <property type="match status" value="1"/>
</dbReference>
<keyword evidence="8" id="KW-0129">CBS domain</keyword>
<dbReference type="SUPFAM" id="SSF54631">
    <property type="entry name" value="CBS-domain pair"/>
    <property type="match status" value="1"/>
</dbReference>
<keyword evidence="5 9" id="KW-0460">Magnesium</keyword>
<keyword evidence="4 9" id="KW-0812">Transmembrane</keyword>
<evidence type="ECO:0000256" key="6">
    <source>
        <dbReference type="ARBA" id="ARBA00022989"/>
    </source>
</evidence>
<evidence type="ECO:0000256" key="8">
    <source>
        <dbReference type="PROSITE-ProRule" id="PRU00703"/>
    </source>
</evidence>
<keyword evidence="9" id="KW-1003">Cell membrane</keyword>
<evidence type="ECO:0000313" key="11">
    <source>
        <dbReference type="EMBL" id="KSU49827.1"/>
    </source>
</evidence>
<evidence type="ECO:0000256" key="1">
    <source>
        <dbReference type="ARBA" id="ARBA00004141"/>
    </source>
</evidence>
<feature type="transmembrane region" description="Helical" evidence="9">
    <location>
        <begin position="316"/>
        <end position="337"/>
    </location>
</feature>
<dbReference type="Gene3D" id="1.10.357.20">
    <property type="entry name" value="SLC41 divalent cation transporters, integral membrane domain"/>
    <property type="match status" value="1"/>
</dbReference>
<comment type="caution">
    <text evidence="11">The sequence shown here is derived from an EMBL/GenBank/DDBJ whole genome shotgun (WGS) entry which is preliminary data.</text>
</comment>
<dbReference type="NCBIfam" id="TIGR00400">
    <property type="entry name" value="mgtE"/>
    <property type="match status" value="1"/>
</dbReference>
<dbReference type="SUPFAM" id="SSF158791">
    <property type="entry name" value="MgtE N-terminal domain-like"/>
    <property type="match status" value="1"/>
</dbReference>
<dbReference type="InterPro" id="IPR038076">
    <property type="entry name" value="MgtE_N_sf"/>
</dbReference>
<feature type="transmembrane region" description="Helical" evidence="9">
    <location>
        <begin position="284"/>
        <end position="304"/>
    </location>
</feature>
<feature type="transmembrane region" description="Helical" evidence="9">
    <location>
        <begin position="385"/>
        <end position="411"/>
    </location>
</feature>
<feature type="transmembrane region" description="Helical" evidence="9">
    <location>
        <begin position="358"/>
        <end position="379"/>
    </location>
</feature>
<dbReference type="InterPro" id="IPR046342">
    <property type="entry name" value="CBS_dom_sf"/>
</dbReference>
<dbReference type="Gene3D" id="3.10.580.10">
    <property type="entry name" value="CBS-domain"/>
    <property type="match status" value="1"/>
</dbReference>
<dbReference type="PANTHER" id="PTHR43773:SF1">
    <property type="entry name" value="MAGNESIUM TRANSPORTER MGTE"/>
    <property type="match status" value="1"/>
</dbReference>
<dbReference type="InterPro" id="IPR006668">
    <property type="entry name" value="Mg_transptr_MgtE_intracell_dom"/>
</dbReference>
<dbReference type="InterPro" id="IPR000644">
    <property type="entry name" value="CBS_dom"/>
</dbReference>
<dbReference type="Pfam" id="PF01769">
    <property type="entry name" value="MgtE"/>
    <property type="match status" value="1"/>
</dbReference>
<comment type="function">
    <text evidence="9">Acts as a magnesium transporter.</text>
</comment>
<dbReference type="AlphaFoldDB" id="A0A0V8GHQ9"/>
<feature type="transmembrane region" description="Helical" evidence="9">
    <location>
        <begin position="432"/>
        <end position="449"/>
    </location>
</feature>
<dbReference type="Pfam" id="PF00571">
    <property type="entry name" value="CBS"/>
    <property type="match status" value="2"/>
</dbReference>
<dbReference type="InterPro" id="IPR036739">
    <property type="entry name" value="SLC41_membr_dom_sf"/>
</dbReference>
<dbReference type="InterPro" id="IPR006667">
    <property type="entry name" value="SLC41_membr_dom"/>
</dbReference>
<comment type="similarity">
    <text evidence="2 9">Belongs to the SLC41A transporter family.</text>
</comment>
<feature type="domain" description="CBS" evidence="10">
    <location>
        <begin position="139"/>
        <end position="202"/>
    </location>
</feature>
<dbReference type="GO" id="GO:0015095">
    <property type="term" value="F:magnesium ion transmembrane transporter activity"/>
    <property type="evidence" value="ECO:0007669"/>
    <property type="project" value="UniProtKB-UniRule"/>
</dbReference>
<sequence>MRQTAEQQWKWLLLDALAKEKREQAQQVIEEVYPYDIAQVYEELGEDDQARLLDYLDHERLADVLEELEGEQRLAVLRRLDVERAGHVLDLMENDDVADVLEELGPEETDRLLGSMRTDEALIVRNLLTYPPETAGRLMTNRFIWVGEDFTVGETVEKMRDYIEYSETINYVYVVNQLSELVGVISYRDVILAENTERISDVMETKVIRVAAETDQEEVAQLFERYDLVSLPVVEGDILVGLITVDDALDVLREEANEDIEKLSASGKSIDFETKPWIAATRRLPWLVLLLFIGLVSGSIISQFEETLSKVVALAFFMPMIAGMTGNTGTQSLAVVVRGLITREVDKRVATRLILRELWVGLIIGIICGILIAVIAYVWQGSAVLGLVVGSSLVITLIFGTLAGTIIPLILHRLKIDPAIASGPLITTLNDILSLLVYFGIATAFISRLM</sequence>
<dbReference type="GO" id="GO:0005886">
    <property type="term" value="C:plasma membrane"/>
    <property type="evidence" value="ECO:0007669"/>
    <property type="project" value="UniProtKB-SubCell"/>
</dbReference>
<comment type="subunit">
    <text evidence="9">Homodimer.</text>
</comment>
<dbReference type="PANTHER" id="PTHR43773">
    <property type="entry name" value="MAGNESIUM TRANSPORTER MGTE"/>
    <property type="match status" value="1"/>
</dbReference>
<organism evidence="11 12">
    <name type="scientific">Exiguobacterium indicum</name>
    <dbReference type="NCBI Taxonomy" id="296995"/>
    <lineage>
        <taxon>Bacteria</taxon>
        <taxon>Bacillati</taxon>
        <taxon>Bacillota</taxon>
        <taxon>Bacilli</taxon>
        <taxon>Bacillales</taxon>
        <taxon>Bacillales Family XII. Incertae Sedis</taxon>
        <taxon>Exiguobacterium</taxon>
    </lineage>
</organism>
<dbReference type="PROSITE" id="PS51371">
    <property type="entry name" value="CBS"/>
    <property type="match status" value="2"/>
</dbReference>
<protein>
    <recommendedName>
        <fullName evidence="9">Magnesium transporter MgtE</fullName>
    </recommendedName>
</protein>
<dbReference type="SUPFAM" id="SSF161093">
    <property type="entry name" value="MgtE membrane domain-like"/>
    <property type="match status" value="1"/>
</dbReference>
<dbReference type="EMBL" id="LNQL01000001">
    <property type="protein sequence ID" value="KSU49827.1"/>
    <property type="molecule type" value="Genomic_DNA"/>
</dbReference>
<dbReference type="Pfam" id="PF03448">
    <property type="entry name" value="MgtE_N"/>
    <property type="match status" value="1"/>
</dbReference>
<dbReference type="GO" id="GO:0046872">
    <property type="term" value="F:metal ion binding"/>
    <property type="evidence" value="ECO:0007669"/>
    <property type="project" value="UniProtKB-KW"/>
</dbReference>
<evidence type="ECO:0000256" key="4">
    <source>
        <dbReference type="ARBA" id="ARBA00022692"/>
    </source>
</evidence>
<dbReference type="Proteomes" id="UP000053797">
    <property type="component" value="Unassembled WGS sequence"/>
</dbReference>
<dbReference type="OrthoDB" id="9790355at2"/>
<evidence type="ECO:0000256" key="5">
    <source>
        <dbReference type="ARBA" id="ARBA00022842"/>
    </source>
</evidence>
<dbReference type="SMART" id="SM00116">
    <property type="entry name" value="CBS"/>
    <property type="match status" value="2"/>
</dbReference>
<proteinExistence type="inferred from homology"/>
<evidence type="ECO:0000256" key="9">
    <source>
        <dbReference type="RuleBase" id="RU362011"/>
    </source>
</evidence>
<dbReference type="InterPro" id="IPR006669">
    <property type="entry name" value="MgtE_transporter"/>
</dbReference>
<dbReference type="RefSeq" id="WP_058264504.1">
    <property type="nucleotide sequence ID" value="NZ_FMYN01000001.1"/>
</dbReference>
<keyword evidence="6 9" id="KW-1133">Transmembrane helix</keyword>
<evidence type="ECO:0000256" key="2">
    <source>
        <dbReference type="ARBA" id="ARBA00009749"/>
    </source>
</evidence>
<keyword evidence="7 9" id="KW-0472">Membrane</keyword>
<dbReference type="SMART" id="SM00924">
    <property type="entry name" value="MgtE_N"/>
    <property type="match status" value="1"/>
</dbReference>
<evidence type="ECO:0000256" key="7">
    <source>
        <dbReference type="ARBA" id="ARBA00023136"/>
    </source>
</evidence>
<dbReference type="CDD" id="cd04606">
    <property type="entry name" value="CBS_pair_Mg_transporter"/>
    <property type="match status" value="1"/>
</dbReference>
<keyword evidence="9" id="KW-0479">Metal-binding</keyword>
<evidence type="ECO:0000256" key="3">
    <source>
        <dbReference type="ARBA" id="ARBA00022448"/>
    </source>
</evidence>
<feature type="domain" description="CBS" evidence="10">
    <location>
        <begin position="203"/>
        <end position="260"/>
    </location>
</feature>
<comment type="subcellular location">
    <subcellularLocation>
        <location evidence="9">Cell membrane</location>
        <topology evidence="9">Multi-pass membrane protein</topology>
    </subcellularLocation>
    <subcellularLocation>
        <location evidence="1">Membrane</location>
        <topology evidence="1">Multi-pass membrane protein</topology>
    </subcellularLocation>
</comment>
<reference evidence="11 12" key="1">
    <citation type="journal article" date="2015" name="Int. J. Syst. Evol. Microbiol.">
        <title>Exiguobacterium enclense sp. nov., isolated from sediment.</title>
        <authorList>
            <person name="Dastager S.G."/>
            <person name="Mawlankar R."/>
            <person name="Sonalkar V.V."/>
            <person name="Thorat M.N."/>
            <person name="Mual P."/>
            <person name="Verma A."/>
            <person name="Krishnamurthi S."/>
            <person name="Tang S.K."/>
            <person name="Li W.J."/>
        </authorList>
    </citation>
    <scope>NUCLEOTIDE SEQUENCE [LARGE SCALE GENOMIC DNA]</scope>
    <source>
        <strain evidence="11 12">NIO-1109</strain>
    </source>
</reference>
<gene>
    <name evidence="11" type="ORF">AS033_00225</name>
</gene>
<evidence type="ECO:0000259" key="10">
    <source>
        <dbReference type="PROSITE" id="PS51371"/>
    </source>
</evidence>